<proteinExistence type="predicted"/>
<feature type="compositionally biased region" description="Polar residues" evidence="1">
    <location>
        <begin position="46"/>
        <end position="56"/>
    </location>
</feature>
<accession>J3P6G7</accession>
<evidence type="ECO:0000313" key="4">
    <source>
        <dbReference type="Proteomes" id="UP000006039"/>
    </source>
</evidence>
<dbReference type="RefSeq" id="XP_009225215.1">
    <property type="nucleotide sequence ID" value="XM_009226951.1"/>
</dbReference>
<reference evidence="3" key="4">
    <citation type="journal article" date="2015" name="G3 (Bethesda)">
        <title>Genome sequences of three phytopathogenic species of the Magnaporthaceae family of fungi.</title>
        <authorList>
            <person name="Okagaki L.H."/>
            <person name="Nunes C.C."/>
            <person name="Sailsbery J."/>
            <person name="Clay B."/>
            <person name="Brown D."/>
            <person name="John T."/>
            <person name="Oh Y."/>
            <person name="Young N."/>
            <person name="Fitzgerald M."/>
            <person name="Haas B.J."/>
            <person name="Zeng Q."/>
            <person name="Young S."/>
            <person name="Adiconis X."/>
            <person name="Fan L."/>
            <person name="Levin J.Z."/>
            <person name="Mitchell T.K."/>
            <person name="Okubara P.A."/>
            <person name="Farman M.L."/>
            <person name="Kohn L.M."/>
            <person name="Birren B."/>
            <person name="Ma L.-J."/>
            <person name="Dean R.A."/>
        </authorList>
    </citation>
    <scope>NUCLEOTIDE SEQUENCE</scope>
    <source>
        <strain evidence="3">R3-111a-1</strain>
    </source>
</reference>
<reference evidence="3" key="5">
    <citation type="submission" date="2018-04" db="UniProtKB">
        <authorList>
            <consortium name="EnsemblFungi"/>
        </authorList>
    </citation>
    <scope>IDENTIFICATION</scope>
    <source>
        <strain evidence="3">R3-111a-1</strain>
    </source>
</reference>
<organism evidence="2">
    <name type="scientific">Gaeumannomyces tritici (strain R3-111a-1)</name>
    <name type="common">Wheat and barley take-all root rot fungus</name>
    <name type="synonym">Gaeumannomyces graminis var. tritici</name>
    <dbReference type="NCBI Taxonomy" id="644352"/>
    <lineage>
        <taxon>Eukaryota</taxon>
        <taxon>Fungi</taxon>
        <taxon>Dikarya</taxon>
        <taxon>Ascomycota</taxon>
        <taxon>Pezizomycotina</taxon>
        <taxon>Sordariomycetes</taxon>
        <taxon>Sordariomycetidae</taxon>
        <taxon>Magnaporthales</taxon>
        <taxon>Magnaporthaceae</taxon>
        <taxon>Gaeumannomyces</taxon>
    </lineage>
</organism>
<reference evidence="4" key="1">
    <citation type="submission" date="2010-07" db="EMBL/GenBank/DDBJ databases">
        <title>The genome sequence of Gaeumannomyces graminis var. tritici strain R3-111a-1.</title>
        <authorList>
            <consortium name="The Broad Institute Genome Sequencing Platform"/>
            <person name="Ma L.-J."/>
            <person name="Dead R."/>
            <person name="Young S."/>
            <person name="Zeng Q."/>
            <person name="Koehrsen M."/>
            <person name="Alvarado L."/>
            <person name="Berlin A."/>
            <person name="Chapman S.B."/>
            <person name="Chen Z."/>
            <person name="Freedman E."/>
            <person name="Gellesch M."/>
            <person name="Goldberg J."/>
            <person name="Griggs A."/>
            <person name="Gujja S."/>
            <person name="Heilman E.R."/>
            <person name="Heiman D."/>
            <person name="Hepburn T."/>
            <person name="Howarth C."/>
            <person name="Jen D."/>
            <person name="Larson L."/>
            <person name="Mehta T."/>
            <person name="Neiman D."/>
            <person name="Pearson M."/>
            <person name="Roberts A."/>
            <person name="Saif S."/>
            <person name="Shea T."/>
            <person name="Shenoy N."/>
            <person name="Sisk P."/>
            <person name="Stolte C."/>
            <person name="Sykes S."/>
            <person name="Walk T."/>
            <person name="White J."/>
            <person name="Yandava C."/>
            <person name="Haas B."/>
            <person name="Nusbaum C."/>
            <person name="Birren B."/>
        </authorList>
    </citation>
    <scope>NUCLEOTIDE SEQUENCE [LARGE SCALE GENOMIC DNA]</scope>
    <source>
        <strain evidence="4">R3-111a-1</strain>
    </source>
</reference>
<dbReference type="GeneID" id="20349565"/>
<name>J3P6G7_GAET3</name>
<dbReference type="EMBL" id="GL385399">
    <property type="protein sequence ID" value="EJT72241.1"/>
    <property type="molecule type" value="Genomic_DNA"/>
</dbReference>
<gene>
    <name evidence="3" type="primary">20349565</name>
    <name evidence="2" type="ORF">GGTG_09107</name>
</gene>
<dbReference type="VEuPathDB" id="FungiDB:GGTG_09107"/>
<feature type="region of interest" description="Disordered" evidence="1">
    <location>
        <begin position="32"/>
        <end position="75"/>
    </location>
</feature>
<keyword evidence="4" id="KW-1185">Reference proteome</keyword>
<protein>
    <submittedName>
        <fullName evidence="2 3">Uncharacterized protein</fullName>
    </submittedName>
</protein>
<sequence length="184" mass="20048">MKAYYDNGYTETDKSDWKTALGELGISPIHSNSAAPITAPGRLPQQHVTQSSTAAQRSPAERLSPHPRGGRADFAPQAGLAAGARSRQPLARRISPETVAPARKPSRAAAGELVQDSLLRNGINDLRRLEFLVQDTDVQSRGVILETIFYPDSKPWLLRACYHLVTYLQTNKGFTKAQAVEAIG</sequence>
<reference evidence="2" key="2">
    <citation type="submission" date="2010-07" db="EMBL/GenBank/DDBJ databases">
        <authorList>
            <consortium name="The Broad Institute Genome Sequencing Platform"/>
            <consortium name="Broad Institute Genome Sequencing Center for Infectious Disease"/>
            <person name="Ma L.-J."/>
            <person name="Dead R."/>
            <person name="Young S."/>
            <person name="Zeng Q."/>
            <person name="Koehrsen M."/>
            <person name="Alvarado L."/>
            <person name="Berlin A."/>
            <person name="Chapman S.B."/>
            <person name="Chen Z."/>
            <person name="Freedman E."/>
            <person name="Gellesch M."/>
            <person name="Goldberg J."/>
            <person name="Griggs A."/>
            <person name="Gujja S."/>
            <person name="Heilman E.R."/>
            <person name="Heiman D."/>
            <person name="Hepburn T."/>
            <person name="Howarth C."/>
            <person name="Jen D."/>
            <person name="Larson L."/>
            <person name="Mehta T."/>
            <person name="Neiman D."/>
            <person name="Pearson M."/>
            <person name="Roberts A."/>
            <person name="Saif S."/>
            <person name="Shea T."/>
            <person name="Shenoy N."/>
            <person name="Sisk P."/>
            <person name="Stolte C."/>
            <person name="Sykes S."/>
            <person name="Walk T."/>
            <person name="White J."/>
            <person name="Yandava C."/>
            <person name="Haas B."/>
            <person name="Nusbaum C."/>
            <person name="Birren B."/>
        </authorList>
    </citation>
    <scope>NUCLEOTIDE SEQUENCE</scope>
    <source>
        <strain evidence="2">R3-111a-1</strain>
    </source>
</reference>
<dbReference type="EnsemblFungi" id="EJT72241">
    <property type="protein sequence ID" value="EJT72241"/>
    <property type="gene ID" value="GGTG_09107"/>
</dbReference>
<dbReference type="Proteomes" id="UP000006039">
    <property type="component" value="Unassembled WGS sequence"/>
</dbReference>
<dbReference type="HOGENOM" id="CLU_1468235_0_0_1"/>
<evidence type="ECO:0000313" key="2">
    <source>
        <dbReference type="EMBL" id="EJT72241.1"/>
    </source>
</evidence>
<reference evidence="2" key="3">
    <citation type="submission" date="2010-09" db="EMBL/GenBank/DDBJ databases">
        <title>Annotation of Gaeumannomyces graminis var. tritici R3-111a-1.</title>
        <authorList>
            <consortium name="The Broad Institute Genome Sequencing Platform"/>
            <person name="Ma L.-J."/>
            <person name="Dead R."/>
            <person name="Young S.K."/>
            <person name="Zeng Q."/>
            <person name="Gargeya S."/>
            <person name="Fitzgerald M."/>
            <person name="Haas B."/>
            <person name="Abouelleil A."/>
            <person name="Alvarado L."/>
            <person name="Arachchi H.M."/>
            <person name="Berlin A."/>
            <person name="Brown A."/>
            <person name="Chapman S.B."/>
            <person name="Chen Z."/>
            <person name="Dunbar C."/>
            <person name="Freedman E."/>
            <person name="Gearin G."/>
            <person name="Gellesch M."/>
            <person name="Goldberg J."/>
            <person name="Griggs A."/>
            <person name="Gujja S."/>
            <person name="Heiman D."/>
            <person name="Howarth C."/>
            <person name="Larson L."/>
            <person name="Lui A."/>
            <person name="MacDonald P.J.P."/>
            <person name="Mehta T."/>
            <person name="Montmayeur A."/>
            <person name="Murphy C."/>
            <person name="Neiman D."/>
            <person name="Pearson M."/>
            <person name="Priest M."/>
            <person name="Roberts A."/>
            <person name="Saif S."/>
            <person name="Shea T."/>
            <person name="Shenoy N."/>
            <person name="Sisk P."/>
            <person name="Stolte C."/>
            <person name="Sykes S."/>
            <person name="Yandava C."/>
            <person name="Wortman J."/>
            <person name="Nusbaum C."/>
            <person name="Birren B."/>
        </authorList>
    </citation>
    <scope>NUCLEOTIDE SEQUENCE</scope>
    <source>
        <strain evidence="2">R3-111a-1</strain>
    </source>
</reference>
<evidence type="ECO:0000313" key="3">
    <source>
        <dbReference type="EnsemblFungi" id="EJT72241"/>
    </source>
</evidence>
<dbReference type="AlphaFoldDB" id="J3P6G7"/>
<evidence type="ECO:0000256" key="1">
    <source>
        <dbReference type="SAM" id="MobiDB-lite"/>
    </source>
</evidence>